<evidence type="ECO:0000313" key="3">
    <source>
        <dbReference type="Proteomes" id="UP000318995"/>
    </source>
</evidence>
<keyword evidence="3" id="KW-1185">Reference proteome</keyword>
<gene>
    <name evidence="2" type="ORF">Pla111_27360</name>
</gene>
<protein>
    <recommendedName>
        <fullName evidence="4">Cell division protein FtsQ</fullName>
    </recommendedName>
</protein>
<proteinExistence type="predicted"/>
<evidence type="ECO:0008006" key="4">
    <source>
        <dbReference type="Google" id="ProtNLM"/>
    </source>
</evidence>
<dbReference type="Proteomes" id="UP000318995">
    <property type="component" value="Unassembled WGS sequence"/>
</dbReference>
<organism evidence="2 3">
    <name type="scientific">Botrimarina hoheduenensis</name>
    <dbReference type="NCBI Taxonomy" id="2528000"/>
    <lineage>
        <taxon>Bacteria</taxon>
        <taxon>Pseudomonadati</taxon>
        <taxon>Planctomycetota</taxon>
        <taxon>Planctomycetia</taxon>
        <taxon>Pirellulales</taxon>
        <taxon>Lacipirellulaceae</taxon>
        <taxon>Botrimarina</taxon>
    </lineage>
</organism>
<name>A0A5C5VXW8_9BACT</name>
<evidence type="ECO:0000256" key="1">
    <source>
        <dbReference type="SAM" id="MobiDB-lite"/>
    </source>
</evidence>
<evidence type="ECO:0000313" key="2">
    <source>
        <dbReference type="EMBL" id="TWT42763.1"/>
    </source>
</evidence>
<sequence>MPARVNAKKPASKSARAAEHTPDTDSRVALLFASSRGRLLTALVGLIAVLGIGRLGWRGVEPSVRATAAYRVQADAIQVTPAPAWIDPDFKRAALQSAGLDRAGESLSVLDEAGQVEQRLAAAFARSPYVLRVGRVRRLPPNRVAIELDYRVPAALAITSTGSEPLDESAVRLPRGRMTSADLAALPRLRLSPLEAAGLPGPPAVGAAWNDVRVVGASRLAARLGPLWKTLSLEDLAANPQPERRGSAAFPTFVLRTRSGTVIVWGAVEGMAPAGEPSFQAKINRLQQYVAKTGPLDSVAGTPRRIDVRYQLRIEPRVAKGETPAKTAQATTPEAIK</sequence>
<reference evidence="2 3" key="1">
    <citation type="submission" date="2019-02" db="EMBL/GenBank/DDBJ databases">
        <title>Deep-cultivation of Planctomycetes and their phenomic and genomic characterization uncovers novel biology.</title>
        <authorList>
            <person name="Wiegand S."/>
            <person name="Jogler M."/>
            <person name="Boedeker C."/>
            <person name="Pinto D."/>
            <person name="Vollmers J."/>
            <person name="Rivas-Marin E."/>
            <person name="Kohn T."/>
            <person name="Peeters S.H."/>
            <person name="Heuer A."/>
            <person name="Rast P."/>
            <person name="Oberbeckmann S."/>
            <person name="Bunk B."/>
            <person name="Jeske O."/>
            <person name="Meyerdierks A."/>
            <person name="Storesund J.E."/>
            <person name="Kallscheuer N."/>
            <person name="Luecker S."/>
            <person name="Lage O.M."/>
            <person name="Pohl T."/>
            <person name="Merkel B.J."/>
            <person name="Hornburger P."/>
            <person name="Mueller R.-W."/>
            <person name="Bruemmer F."/>
            <person name="Labrenz M."/>
            <person name="Spormann A.M."/>
            <person name="Op Den Camp H."/>
            <person name="Overmann J."/>
            <person name="Amann R."/>
            <person name="Jetten M.S.M."/>
            <person name="Mascher T."/>
            <person name="Medema M.H."/>
            <person name="Devos D.P."/>
            <person name="Kaster A.-K."/>
            <person name="Ovreas L."/>
            <person name="Rohde M."/>
            <person name="Galperin M.Y."/>
            <person name="Jogler C."/>
        </authorList>
    </citation>
    <scope>NUCLEOTIDE SEQUENCE [LARGE SCALE GENOMIC DNA]</scope>
    <source>
        <strain evidence="2 3">Pla111</strain>
    </source>
</reference>
<feature type="compositionally biased region" description="Basic residues" evidence="1">
    <location>
        <begin position="1"/>
        <end position="11"/>
    </location>
</feature>
<dbReference type="OrthoDB" id="287558at2"/>
<dbReference type="EMBL" id="SJPH01000006">
    <property type="protein sequence ID" value="TWT42763.1"/>
    <property type="molecule type" value="Genomic_DNA"/>
</dbReference>
<dbReference type="AlphaFoldDB" id="A0A5C5VXW8"/>
<accession>A0A5C5VXW8</accession>
<dbReference type="RefSeq" id="WP_146574957.1">
    <property type="nucleotide sequence ID" value="NZ_SJPH01000006.1"/>
</dbReference>
<feature type="region of interest" description="Disordered" evidence="1">
    <location>
        <begin position="1"/>
        <end position="21"/>
    </location>
</feature>
<comment type="caution">
    <text evidence="2">The sequence shown here is derived from an EMBL/GenBank/DDBJ whole genome shotgun (WGS) entry which is preliminary data.</text>
</comment>